<feature type="transmembrane region" description="Helical" evidence="8">
    <location>
        <begin position="117"/>
        <end position="135"/>
    </location>
</feature>
<dbReference type="GO" id="GO:0009103">
    <property type="term" value="P:lipopolysaccharide biosynthetic process"/>
    <property type="evidence" value="ECO:0007669"/>
    <property type="project" value="UniProtKB-ARBA"/>
</dbReference>
<dbReference type="EMBL" id="CP002453">
    <property type="protein sequence ID" value="ADV49909.1"/>
    <property type="molecule type" value="Genomic_DNA"/>
</dbReference>
<proteinExistence type="predicted"/>
<feature type="transmembrane region" description="Helical" evidence="8">
    <location>
        <begin position="299"/>
        <end position="317"/>
    </location>
</feature>
<dbReference type="RefSeq" id="WP_013551380.1">
    <property type="nucleotide sequence ID" value="NC_014934.1"/>
</dbReference>
<evidence type="ECO:0000313" key="10">
    <source>
        <dbReference type="EMBL" id="ADV49909.1"/>
    </source>
</evidence>
<keyword evidence="2" id="KW-1003">Cell membrane</keyword>
<evidence type="ECO:0000259" key="9">
    <source>
        <dbReference type="Pfam" id="PF13231"/>
    </source>
</evidence>
<comment type="subcellular location">
    <subcellularLocation>
        <location evidence="1">Cell membrane</location>
        <topology evidence="1">Multi-pass membrane protein</topology>
    </subcellularLocation>
</comment>
<dbReference type="GO" id="GO:0016763">
    <property type="term" value="F:pentosyltransferase activity"/>
    <property type="evidence" value="ECO:0007669"/>
    <property type="project" value="TreeGrafter"/>
</dbReference>
<dbReference type="eggNOG" id="COG1807">
    <property type="taxonomic scope" value="Bacteria"/>
</dbReference>
<dbReference type="GO" id="GO:0005886">
    <property type="term" value="C:plasma membrane"/>
    <property type="evidence" value="ECO:0007669"/>
    <property type="project" value="UniProtKB-SubCell"/>
</dbReference>
<feature type="transmembrane region" description="Helical" evidence="8">
    <location>
        <begin position="354"/>
        <end position="377"/>
    </location>
</feature>
<feature type="transmembrane region" description="Helical" evidence="8">
    <location>
        <begin position="213"/>
        <end position="234"/>
    </location>
</feature>
<evidence type="ECO:0000256" key="7">
    <source>
        <dbReference type="ARBA" id="ARBA00023136"/>
    </source>
</evidence>
<dbReference type="STRING" id="688270.Celal_2624"/>
<feature type="transmembrane region" description="Helical" evidence="8">
    <location>
        <begin position="141"/>
        <end position="157"/>
    </location>
</feature>
<evidence type="ECO:0000256" key="4">
    <source>
        <dbReference type="ARBA" id="ARBA00022679"/>
    </source>
</evidence>
<feature type="transmembrane region" description="Helical" evidence="8">
    <location>
        <begin position="14"/>
        <end position="32"/>
    </location>
</feature>
<dbReference type="OrthoDB" id="9792789at2"/>
<sequence>MLLKRIQKISFEKLTLFTILIYIVSLFYNLHLEPLRLEEPRRALVALEMLFNNNFIVTTLLNDTWYDHPPLYNIILALSLKIFGLNTFALRFPCAFSLLLTGVLIYVMGKKYISKKFGILSTLFYLIAADIYFYFSTIAEIDIFYSLLVLLSFFSIFHFHQKKQYYHLFGFAYLFISLAFLTKGFASYAFIVLTLSAYLGYQREFKKLFSFPHILFGFCALVFLGLYLYTYSLYEDLPAYISKMWGLTSSRTVLGRGIGKLALHILTFPLNFIAVLFPSTLFLLFSFKKGQIKRIKEKPYLVFLALTLFINFSVYLISPGAKIRYTYMFFPIAISLLTYSFYLQIEDKEWRKKVFYSIIKTLMLLIAAALFIAPFISISANPVYLNLSLPLFGIAILSTLYLNIKSTTYIKSLSVILFFIVCRLTFDHIAMPIKANLPKNNLHKNFAENINKLVSDDDKIYVLTNDEMNTFIDIPFLFYETAAYLEMSRKQLVYKAHSITKKGYYIINLEKNKGYTPVYLFEINNTKLALIKQQ</sequence>
<feature type="transmembrane region" description="Helical" evidence="8">
    <location>
        <begin position="383"/>
        <end position="402"/>
    </location>
</feature>
<feature type="transmembrane region" description="Helical" evidence="8">
    <location>
        <begin position="186"/>
        <end position="201"/>
    </location>
</feature>
<reference evidence="10 11" key="1">
    <citation type="journal article" date="2010" name="Stand. Genomic Sci.">
        <title>Complete genome sequence of Cellulophaga algicola type strain (IC166).</title>
        <authorList>
            <person name="Abt B."/>
            <person name="Lu M."/>
            <person name="Misra M."/>
            <person name="Han C."/>
            <person name="Nolan M."/>
            <person name="Lucas S."/>
            <person name="Hammon N."/>
            <person name="Deshpande S."/>
            <person name="Cheng J.F."/>
            <person name="Tapia R."/>
            <person name="Goodwin L."/>
            <person name="Pitluck S."/>
            <person name="Liolios K."/>
            <person name="Pagani I."/>
            <person name="Ivanova N."/>
            <person name="Mavromatis K."/>
            <person name="Ovchinikova G."/>
            <person name="Pati A."/>
            <person name="Chen A."/>
            <person name="Palaniappan K."/>
            <person name="Land M."/>
            <person name="Hauser L."/>
            <person name="Chang Y.J."/>
            <person name="Jeffries C.D."/>
            <person name="Detter J.C."/>
            <person name="Brambilla E."/>
            <person name="Rohde M."/>
            <person name="Tindall B.J."/>
            <person name="Goker M."/>
            <person name="Woyke T."/>
            <person name="Bristow J."/>
            <person name="Eisen J.A."/>
            <person name="Markowitz V."/>
            <person name="Hugenholtz P."/>
            <person name="Kyrpides N.C."/>
            <person name="Klenk H.P."/>
            <person name="Lapidus A."/>
        </authorList>
    </citation>
    <scope>NUCLEOTIDE SEQUENCE [LARGE SCALE GENOMIC DNA]</scope>
    <source>
        <strain evidence="11">DSM 14237 / IC166 / ACAM 630</strain>
    </source>
</reference>
<feature type="domain" description="Glycosyltransferase RgtA/B/C/D-like" evidence="9">
    <location>
        <begin position="67"/>
        <end position="223"/>
    </location>
</feature>
<keyword evidence="5 8" id="KW-0812">Transmembrane</keyword>
<evidence type="ECO:0000256" key="6">
    <source>
        <dbReference type="ARBA" id="ARBA00022989"/>
    </source>
</evidence>
<feature type="transmembrane region" description="Helical" evidence="8">
    <location>
        <begin position="323"/>
        <end position="342"/>
    </location>
</feature>
<dbReference type="AlphaFoldDB" id="E6XAJ3"/>
<dbReference type="Pfam" id="PF13231">
    <property type="entry name" value="PMT_2"/>
    <property type="match status" value="1"/>
</dbReference>
<keyword evidence="4 10" id="KW-0808">Transferase</keyword>
<keyword evidence="6 8" id="KW-1133">Transmembrane helix</keyword>
<name>E6XAJ3_CELAD</name>
<keyword evidence="3" id="KW-0328">Glycosyltransferase</keyword>
<evidence type="ECO:0000256" key="8">
    <source>
        <dbReference type="SAM" id="Phobius"/>
    </source>
</evidence>
<evidence type="ECO:0000313" key="11">
    <source>
        <dbReference type="Proteomes" id="UP000008634"/>
    </source>
</evidence>
<dbReference type="KEGG" id="cao:Celal_2624"/>
<evidence type="ECO:0000256" key="1">
    <source>
        <dbReference type="ARBA" id="ARBA00004651"/>
    </source>
</evidence>
<dbReference type="GO" id="GO:0010041">
    <property type="term" value="P:response to iron(III) ion"/>
    <property type="evidence" value="ECO:0007669"/>
    <property type="project" value="TreeGrafter"/>
</dbReference>
<dbReference type="PANTHER" id="PTHR33908:SF3">
    <property type="entry name" value="UNDECAPRENYL PHOSPHATE-ALPHA-4-AMINO-4-DEOXY-L-ARABINOSE ARABINOSYL TRANSFERASE"/>
    <property type="match status" value="1"/>
</dbReference>
<evidence type="ECO:0000256" key="3">
    <source>
        <dbReference type="ARBA" id="ARBA00022676"/>
    </source>
</evidence>
<keyword evidence="7 8" id="KW-0472">Membrane</keyword>
<dbReference type="InterPro" id="IPR038731">
    <property type="entry name" value="RgtA/B/C-like"/>
</dbReference>
<evidence type="ECO:0000256" key="5">
    <source>
        <dbReference type="ARBA" id="ARBA00022692"/>
    </source>
</evidence>
<dbReference type="HOGENOM" id="CLU_034064_0_0_10"/>
<organism evidence="10 11">
    <name type="scientific">Cellulophaga algicola (strain DSM 14237 / IC166 / ACAM 630)</name>
    <dbReference type="NCBI Taxonomy" id="688270"/>
    <lineage>
        <taxon>Bacteria</taxon>
        <taxon>Pseudomonadati</taxon>
        <taxon>Bacteroidota</taxon>
        <taxon>Flavobacteriia</taxon>
        <taxon>Flavobacteriales</taxon>
        <taxon>Flavobacteriaceae</taxon>
        <taxon>Cellulophaga</taxon>
    </lineage>
</organism>
<keyword evidence="11" id="KW-1185">Reference proteome</keyword>
<accession>E6XAJ3</accession>
<dbReference type="PANTHER" id="PTHR33908">
    <property type="entry name" value="MANNOSYLTRANSFERASE YKCB-RELATED"/>
    <property type="match status" value="1"/>
</dbReference>
<dbReference type="Proteomes" id="UP000008634">
    <property type="component" value="Chromosome"/>
</dbReference>
<gene>
    <name evidence="10" type="ordered locus">Celal_2624</name>
</gene>
<dbReference type="InterPro" id="IPR050297">
    <property type="entry name" value="LipidA_mod_glycosyltrf_83"/>
</dbReference>
<feature type="transmembrane region" description="Helical" evidence="8">
    <location>
        <begin position="261"/>
        <end position="287"/>
    </location>
</feature>
<feature type="transmembrane region" description="Helical" evidence="8">
    <location>
        <begin position="88"/>
        <end position="108"/>
    </location>
</feature>
<evidence type="ECO:0000256" key="2">
    <source>
        <dbReference type="ARBA" id="ARBA00022475"/>
    </source>
</evidence>
<protein>
    <submittedName>
        <fullName evidence="10">Glycosyl transferase family 39</fullName>
    </submittedName>
</protein>